<gene>
    <name evidence="2" type="ORF">RMAR0315_LOCUS2052</name>
</gene>
<evidence type="ECO:0000256" key="1">
    <source>
        <dbReference type="SAM" id="MobiDB-lite"/>
    </source>
</evidence>
<dbReference type="EMBL" id="HBEK01003752">
    <property type="protein sequence ID" value="CAD8392077.1"/>
    <property type="molecule type" value="Transcribed_RNA"/>
</dbReference>
<proteinExistence type="predicted"/>
<feature type="region of interest" description="Disordered" evidence="1">
    <location>
        <begin position="95"/>
        <end position="121"/>
    </location>
</feature>
<dbReference type="AlphaFoldDB" id="A0A7S0BEX4"/>
<sequence length="259" mass="30157">MDASDARVARVYFPIEHKFGHHRSWSTQEEKRPVKIQKIDKPDNEWFEETESPQETKQEEIAATLQSAANRRFPIQRTRPTTWTAAIAGPVAEEWRKDQPRKEPVRDIPSRSLVREDHAPTDRKTLRCPRALGPFGLNSRFHSLVRDRRSWVIRFRLHWILAENVVLCKLSPTVLEDTLSNRWESASRELNKFMGVPEHAERITKDLQSRQRSFMMDTARIRGLLAEETTPHLLAVLIPSRGIQRVHVVRPEPSQETLA</sequence>
<protein>
    <submittedName>
        <fullName evidence="2">Uncharacterized protein</fullName>
    </submittedName>
</protein>
<evidence type="ECO:0000313" key="2">
    <source>
        <dbReference type="EMBL" id="CAD8392077.1"/>
    </source>
</evidence>
<organism evidence="2">
    <name type="scientific">Rhodosorus marinus</name>
    <dbReference type="NCBI Taxonomy" id="101924"/>
    <lineage>
        <taxon>Eukaryota</taxon>
        <taxon>Rhodophyta</taxon>
        <taxon>Stylonematophyceae</taxon>
        <taxon>Stylonematales</taxon>
        <taxon>Stylonemataceae</taxon>
        <taxon>Rhodosorus</taxon>
    </lineage>
</organism>
<name>A0A7S0BEX4_9RHOD</name>
<reference evidence="2" key="1">
    <citation type="submission" date="2021-01" db="EMBL/GenBank/DDBJ databases">
        <authorList>
            <person name="Corre E."/>
            <person name="Pelletier E."/>
            <person name="Niang G."/>
            <person name="Scheremetjew M."/>
            <person name="Finn R."/>
            <person name="Kale V."/>
            <person name="Holt S."/>
            <person name="Cochrane G."/>
            <person name="Meng A."/>
            <person name="Brown T."/>
            <person name="Cohen L."/>
        </authorList>
    </citation>
    <scope>NUCLEOTIDE SEQUENCE</scope>
    <source>
        <strain evidence="2">UTEX LB 2760</strain>
    </source>
</reference>
<accession>A0A7S0BEX4</accession>